<keyword evidence="4" id="KW-1133">Transmembrane helix</keyword>
<comment type="caution">
    <text evidence="8">The sequence shown here is derived from an EMBL/GenBank/DDBJ whole genome shotgun (WGS) entry which is preliminary data.</text>
</comment>
<dbReference type="InterPro" id="IPR004277">
    <property type="entry name" value="PSS"/>
</dbReference>
<dbReference type="Pfam" id="PF03034">
    <property type="entry name" value="PSS"/>
    <property type="match status" value="1"/>
</dbReference>
<feature type="transmembrane region" description="Helical" evidence="4">
    <location>
        <begin position="1747"/>
        <end position="1764"/>
    </location>
</feature>
<dbReference type="InterPro" id="IPR050358">
    <property type="entry name" value="RSE1/DDB1/CFT1"/>
</dbReference>
<feature type="compositionally biased region" description="Basic residues" evidence="3">
    <location>
        <begin position="797"/>
        <end position="816"/>
    </location>
</feature>
<feature type="compositionally biased region" description="Basic and acidic residues" evidence="3">
    <location>
        <begin position="846"/>
        <end position="855"/>
    </location>
</feature>
<keyword evidence="9" id="KW-1185">Reference proteome</keyword>
<keyword evidence="4" id="KW-0472">Membrane</keyword>
<dbReference type="InterPro" id="IPR015943">
    <property type="entry name" value="WD40/YVTN_repeat-like_dom_sf"/>
</dbReference>
<feature type="compositionally biased region" description="Polar residues" evidence="3">
    <location>
        <begin position="500"/>
        <end position="512"/>
    </location>
</feature>
<dbReference type="EMBL" id="JANBUW010000124">
    <property type="protein sequence ID" value="KAJ2848884.1"/>
    <property type="molecule type" value="Genomic_DNA"/>
</dbReference>
<feature type="compositionally biased region" description="Acidic residues" evidence="3">
    <location>
        <begin position="821"/>
        <end position="845"/>
    </location>
</feature>
<feature type="transmembrane region" description="Helical" evidence="4">
    <location>
        <begin position="2022"/>
        <end position="2042"/>
    </location>
</feature>
<feature type="transmembrane region" description="Helical" evidence="4">
    <location>
        <begin position="1990"/>
        <end position="2010"/>
    </location>
</feature>
<dbReference type="GO" id="GO:0005634">
    <property type="term" value="C:nucleus"/>
    <property type="evidence" value="ECO:0007669"/>
    <property type="project" value="UniProtKB-SubCell"/>
</dbReference>
<dbReference type="Pfam" id="PF23726">
    <property type="entry name" value="Beta-prop_RSE1_2nd"/>
    <property type="match status" value="1"/>
</dbReference>
<evidence type="ECO:0000256" key="2">
    <source>
        <dbReference type="ARBA" id="ARBA00023242"/>
    </source>
</evidence>
<dbReference type="PANTHER" id="PTHR10644">
    <property type="entry name" value="DNA REPAIR/RNA PROCESSING CPSF FAMILY"/>
    <property type="match status" value="1"/>
</dbReference>
<evidence type="ECO:0000259" key="6">
    <source>
        <dbReference type="Pfam" id="PF10433"/>
    </source>
</evidence>
<dbReference type="GO" id="GO:0106245">
    <property type="term" value="F:L-serine-phosphatidylethanolamine phosphatidyltransferase activity"/>
    <property type="evidence" value="ECO:0007669"/>
    <property type="project" value="InterPro"/>
</dbReference>
<feature type="domain" description="RSE1/DDB1/CPSF1 first beta-propeller" evidence="6">
    <location>
        <begin position="102"/>
        <end position="322"/>
    </location>
</feature>
<feature type="region of interest" description="Disordered" evidence="3">
    <location>
        <begin position="794"/>
        <end position="855"/>
    </location>
</feature>
<sequence length="2086" mass="230193">MRDPVYTYCREVLPPSVVERAVSLSFTRPGASNLAVARANVLELYEIGLVLNKESSGDGGDEDGLGDQYQYRDTGAEEFDLPMLREEHTTSGARGKDTKKPRLQLVGRWSLHGKIMDLQPVQRGKTRVAVDRLLLSFAEAKMSLVSFDAASQSITTESIHYYEHESLKQRTLYNHQKCELRADPDGRCAALHVYDDQLAILPFAAPGDAVAAKPYADSFVVNMRNTDVGVRNIHDFVFLSGYLEPTLALLHEQEPTWSGRMEEERDSCTVTIVSLDLSRNSVSVLSATPRLPYDCSLLLPIPEPVGGVLVLASSSITHVANGTISCISLLNHAAKHGIGAHMRNYLDDTNVDLELVLNPHGSKCSVVSPNMVILWTQHGRVFLLRLAGNGRLIKRIVAKQIAGTDIRKDPRSLSAPAWDDIAILPSCIAKMRIVYDEESADLSDEQLLFVGGNSGRSLLLGIRDSHANIHIAGAADQVLPIADDLDIDADVYGDSIAPRRSQTNGNANSNSERNSRGDTWAESFSITVYDEIVGTGSMCGMDIGAAAANAAGGTENLELVTCLGNEWRGSLCVQQRHIVPEIVASFDLPGEPTRGVWTVRCLREYNIGGVMQAQDSATLVDLNDTFMVVTRDSSTSVFAAGDELHELERTGFYLSGPTIDVGEVLGYTRVVQVHAHGLRVVNASGREVQSIGFDEGQQAVFAEITDPYVLVRMQSGDIVVFEASSDSGQLREVPVPSFFAGGDIVAVSLFEDVNHVLNTNKEWAARNKDALTDHAHVSSGQQHDGDFDSLYADASASRKRKRTHNQNAGRRRSRHKHEGDTFDDLYDEADGDVEGSVEDQGDHDDDGARPEDVRGDNPMFLLALTASGDLSIMRMPQFSQVWMTLRLDNLADTLTATQKTEAPGSESESDDGAALITPLSAGLDLSSGRNGHRFGAASERRIDQLRLVQLGGDRISDMHLILLTTAGEIAVYRAFEYCTHEYAAQRANAVSQAELAADEELQLVGDDELALRFVRMQHDILAYSPDYQRKVRRVQIKQAQAYADWEERSKEQKAFKTQEQHAAHKRAQEKQRREEEMAEADWSDGSEDEAVADAKVNNTGSDVAEAASTSIEAVDDIYADDSAQETAPQPQEEISLETNSEPEAPVDNDHDLDDDFEDIQVYPLEHTRKISVLDNLGGYQAVLVAGMRPVVVLVGPKRYARVHPMRLPVRLPPSLQPADLTRKVDAISAGLLSECRPLVAMARFHSNACAHGIVTVTQAGTLVITRLPVSVQAARGGIEFDAAWPVRCIPVGTIHGGVSTQGGATYHAASGSYLVAAATPSQFYIREPNPEIAFQDAKEAADAGGRPPPLPRTVIPEYQRKDLRTTSVPPLAARYSIDLLSPVTWETIDSHILDEHEHIAVMRALELDSAQAEGGRRALVCVGTGFVLGEDVMTRGRVYVFDVVDVVPQPGRPQTNRRLKLLYSEEIHGTVTTLGELRGSLVMSEGSKLFVRSFGGDTLTSFAFLDCHAWIRAAVGMRNFLLIADANAGLSFVGLQEENPARLQVLGRDSHACLPVECADFLVMGTQLQLLAADTYGHLHVYAYAPRDMQSFGGQRLLRRGEFGLGARAVSLRRVVAADGRHICVVGTATGSVHVVALVPETTFKRLHRISTQLVHGLPPLAGLNPREFRAVPLHLRQNQAPRRTILDADLLVPFAAVPPMFHESTDPTLAFFYHPRTLSALAVLLAGFLYVALYSDPSNDMLNTKWGLGALCSVFVVVSVVLFRDGPFVRPHPAFWRAVLALNVLYEMFLVFLLFQSKRTGRQIMTFFDPGLGVELPERSYGENCALTWPNLRAGIDIFVLAHSVGWFGKALILRNRTLCWIVSITFELLEYSLAHQLPNFHECWWDHWILDVLLCNWLGIHVGIKCCEYFKMKTYTWHGIREIPSLRGKLSRAGAQFTPRSWTAYQWAPTRRFKSFVGIVLFAVLILLAELNVFYLKSLLWIPPEHPLVIARLALLFLFSLPGAREYYEYYSNPRCKRMGAHCWLLIATLLTELLIVVKFGRGEFSEPFPRLVIVFWLAVTIALAAFSLWQFVLMPRLRHSKTA</sequence>
<evidence type="ECO:0000256" key="3">
    <source>
        <dbReference type="SAM" id="MobiDB-lite"/>
    </source>
</evidence>
<protein>
    <submittedName>
        <fullName evidence="8">mRNA cleavage and polyadenylation factor subunit</fullName>
    </submittedName>
</protein>
<dbReference type="OrthoDB" id="10265393at2759"/>
<feature type="region of interest" description="Disordered" evidence="3">
    <location>
        <begin position="496"/>
        <end position="517"/>
    </location>
</feature>
<dbReference type="Pfam" id="PF10433">
    <property type="entry name" value="Beta-prop_RSE1_1st"/>
    <property type="match status" value="1"/>
</dbReference>
<dbReference type="GO" id="GO:0006659">
    <property type="term" value="P:phosphatidylserine biosynthetic process"/>
    <property type="evidence" value="ECO:0007669"/>
    <property type="project" value="InterPro"/>
</dbReference>
<evidence type="ECO:0000259" key="5">
    <source>
        <dbReference type="Pfam" id="PF03178"/>
    </source>
</evidence>
<feature type="region of interest" description="Disordered" evidence="3">
    <location>
        <begin position="1052"/>
        <end position="1088"/>
    </location>
</feature>
<feature type="transmembrane region" description="Helical" evidence="4">
    <location>
        <begin position="1776"/>
        <end position="1796"/>
    </location>
</feature>
<feature type="transmembrane region" description="Helical" evidence="4">
    <location>
        <begin position="1958"/>
        <end position="1978"/>
    </location>
</feature>
<dbReference type="Pfam" id="PF03178">
    <property type="entry name" value="CPSF_A"/>
    <property type="match status" value="1"/>
</dbReference>
<dbReference type="InterPro" id="IPR058543">
    <property type="entry name" value="Beta-prop_RSE1/DDB1/CPSF1_2nd"/>
</dbReference>
<evidence type="ECO:0000313" key="9">
    <source>
        <dbReference type="Proteomes" id="UP001139887"/>
    </source>
</evidence>
<feature type="transmembrane region" description="Helical" evidence="4">
    <location>
        <begin position="2054"/>
        <end position="2076"/>
    </location>
</feature>
<feature type="compositionally biased region" description="Acidic residues" evidence="3">
    <location>
        <begin position="1076"/>
        <end position="1088"/>
    </location>
</feature>
<feature type="domain" description="RSE1/DDB1/CPSF1 C-terminal" evidence="5">
    <location>
        <begin position="1375"/>
        <end position="1695"/>
    </location>
</feature>
<gene>
    <name evidence="8" type="primary">CFT1</name>
    <name evidence="8" type="ORF">IWW36_003020</name>
</gene>
<feature type="compositionally biased region" description="Basic and acidic residues" evidence="3">
    <location>
        <begin position="1052"/>
        <end position="1075"/>
    </location>
</feature>
<feature type="region of interest" description="Disordered" evidence="3">
    <location>
        <begin position="1121"/>
        <end position="1152"/>
    </location>
</feature>
<feature type="transmembrane region" description="Helical" evidence="4">
    <location>
        <begin position="1718"/>
        <end position="1735"/>
    </location>
</feature>
<dbReference type="Gene3D" id="2.130.10.10">
    <property type="entry name" value="YVTN repeat-like/Quinoprotein amine dehydrogenase"/>
    <property type="match status" value="3"/>
</dbReference>
<evidence type="ECO:0000256" key="4">
    <source>
        <dbReference type="SAM" id="Phobius"/>
    </source>
</evidence>
<reference evidence="8" key="1">
    <citation type="submission" date="2022-07" db="EMBL/GenBank/DDBJ databases">
        <title>Phylogenomic reconstructions and comparative analyses of Kickxellomycotina fungi.</title>
        <authorList>
            <person name="Reynolds N.K."/>
            <person name="Stajich J.E."/>
            <person name="Barry K."/>
            <person name="Grigoriev I.V."/>
            <person name="Crous P."/>
            <person name="Smith M.E."/>
        </authorList>
    </citation>
    <scope>NUCLEOTIDE SEQUENCE</scope>
    <source>
        <strain evidence="8">NRRL 1566</strain>
    </source>
</reference>
<name>A0A9W8M0G2_9FUNG</name>
<evidence type="ECO:0000256" key="1">
    <source>
        <dbReference type="ARBA" id="ARBA00004123"/>
    </source>
</evidence>
<accession>A0A9W8M0G2</accession>
<comment type="subcellular location">
    <subcellularLocation>
        <location evidence="1">Nucleus</location>
    </subcellularLocation>
</comment>
<keyword evidence="2" id="KW-0539">Nucleus</keyword>
<dbReference type="InterPro" id="IPR018846">
    <property type="entry name" value="Beta-prop_RSE1/DDB1/CPSF1_1st"/>
</dbReference>
<dbReference type="Proteomes" id="UP001139887">
    <property type="component" value="Unassembled WGS sequence"/>
</dbReference>
<feature type="domain" description="RSE1/DDB1/CPSF1 second beta-propeller" evidence="7">
    <location>
        <begin position="580"/>
        <end position="985"/>
    </location>
</feature>
<dbReference type="InterPro" id="IPR004871">
    <property type="entry name" value="RSE1/DDB1/CPSF1_C"/>
</dbReference>
<dbReference type="GO" id="GO:0003676">
    <property type="term" value="F:nucleic acid binding"/>
    <property type="evidence" value="ECO:0007669"/>
    <property type="project" value="InterPro"/>
</dbReference>
<evidence type="ECO:0000313" key="8">
    <source>
        <dbReference type="EMBL" id="KAJ2848884.1"/>
    </source>
</evidence>
<proteinExistence type="predicted"/>
<evidence type="ECO:0000259" key="7">
    <source>
        <dbReference type="Pfam" id="PF23726"/>
    </source>
</evidence>
<organism evidence="8 9">
    <name type="scientific">Coemansia brasiliensis</name>
    <dbReference type="NCBI Taxonomy" id="2650707"/>
    <lineage>
        <taxon>Eukaryota</taxon>
        <taxon>Fungi</taxon>
        <taxon>Fungi incertae sedis</taxon>
        <taxon>Zoopagomycota</taxon>
        <taxon>Kickxellomycotina</taxon>
        <taxon>Kickxellomycetes</taxon>
        <taxon>Kickxellales</taxon>
        <taxon>Kickxellaceae</taxon>
        <taxon>Coemansia</taxon>
    </lineage>
</organism>
<keyword evidence="4" id="KW-0812">Transmembrane</keyword>